<feature type="compositionally biased region" description="Basic and acidic residues" evidence="3">
    <location>
        <begin position="555"/>
        <end position="571"/>
    </location>
</feature>
<dbReference type="Gene3D" id="3.80.10.10">
    <property type="entry name" value="Ribonuclease Inhibitor"/>
    <property type="match status" value="1"/>
</dbReference>
<dbReference type="AlphaFoldDB" id="A0AAE1ESG6"/>
<evidence type="ECO:0000256" key="3">
    <source>
        <dbReference type="SAM" id="MobiDB-lite"/>
    </source>
</evidence>
<proteinExistence type="predicted"/>
<name>A0AAE1ESG6_PETCI</name>
<dbReference type="Pfam" id="PF13855">
    <property type="entry name" value="LRR_8"/>
    <property type="match status" value="1"/>
</dbReference>
<feature type="compositionally biased region" description="Basic residues" evidence="3">
    <location>
        <begin position="545"/>
        <end position="554"/>
    </location>
</feature>
<feature type="compositionally biased region" description="Acidic residues" evidence="3">
    <location>
        <begin position="181"/>
        <end position="220"/>
    </location>
</feature>
<feature type="region of interest" description="Disordered" evidence="3">
    <location>
        <begin position="173"/>
        <end position="229"/>
    </location>
</feature>
<feature type="region of interest" description="Disordered" evidence="3">
    <location>
        <begin position="457"/>
        <end position="481"/>
    </location>
</feature>
<feature type="region of interest" description="Disordered" evidence="3">
    <location>
        <begin position="245"/>
        <end position="264"/>
    </location>
</feature>
<feature type="region of interest" description="Disordered" evidence="3">
    <location>
        <begin position="498"/>
        <end position="571"/>
    </location>
</feature>
<keyword evidence="2" id="KW-0677">Repeat</keyword>
<gene>
    <name evidence="4" type="ORF">Pcinc_033416</name>
</gene>
<feature type="region of interest" description="Disordered" evidence="3">
    <location>
        <begin position="340"/>
        <end position="420"/>
    </location>
</feature>
<evidence type="ECO:0000256" key="1">
    <source>
        <dbReference type="ARBA" id="ARBA00022614"/>
    </source>
</evidence>
<feature type="compositionally biased region" description="Basic and acidic residues" evidence="3">
    <location>
        <begin position="498"/>
        <end position="515"/>
    </location>
</feature>
<organism evidence="4 5">
    <name type="scientific">Petrolisthes cinctipes</name>
    <name type="common">Flat porcelain crab</name>
    <dbReference type="NCBI Taxonomy" id="88211"/>
    <lineage>
        <taxon>Eukaryota</taxon>
        <taxon>Metazoa</taxon>
        <taxon>Ecdysozoa</taxon>
        <taxon>Arthropoda</taxon>
        <taxon>Crustacea</taxon>
        <taxon>Multicrustacea</taxon>
        <taxon>Malacostraca</taxon>
        <taxon>Eumalacostraca</taxon>
        <taxon>Eucarida</taxon>
        <taxon>Decapoda</taxon>
        <taxon>Pleocyemata</taxon>
        <taxon>Anomura</taxon>
        <taxon>Galatheoidea</taxon>
        <taxon>Porcellanidae</taxon>
        <taxon>Petrolisthes</taxon>
    </lineage>
</organism>
<dbReference type="EMBL" id="JAWQEG010004703">
    <property type="protein sequence ID" value="KAK3860537.1"/>
    <property type="molecule type" value="Genomic_DNA"/>
</dbReference>
<accession>A0AAE1ESG6</accession>
<keyword evidence="1" id="KW-0433">Leucine-rich repeat</keyword>
<feature type="compositionally biased region" description="Basic and acidic residues" evidence="3">
    <location>
        <begin position="461"/>
        <end position="481"/>
    </location>
</feature>
<dbReference type="PANTHER" id="PTHR46662">
    <property type="entry name" value="DI-GLUCOSE BINDING PROTEIN WITH LEUCINE-RICH REPEAT DOMAIN-CONTAINING PROTEIN"/>
    <property type="match status" value="1"/>
</dbReference>
<dbReference type="InterPro" id="IPR001611">
    <property type="entry name" value="Leu-rich_rpt"/>
</dbReference>
<keyword evidence="5" id="KW-1185">Reference proteome</keyword>
<feature type="compositionally biased region" description="Basic and acidic residues" evidence="3">
    <location>
        <begin position="366"/>
        <end position="382"/>
    </location>
</feature>
<dbReference type="InterPro" id="IPR003591">
    <property type="entry name" value="Leu-rich_rpt_typical-subtyp"/>
</dbReference>
<dbReference type="PANTHER" id="PTHR46662:SF104">
    <property type="entry name" value="GPI-ANCHORED ADHESIN-LIKE PROTEIN PGA55-RELATED"/>
    <property type="match status" value="1"/>
</dbReference>
<sequence>MSEDPLVTSDLGARDSTRYDESSWERLMSSLETSWPNLLRVSLQDNRLVEVPGSSLCLLTSVTWLDLRYNQLTCLPHQIGSLSTLQVLLLQGNSLTVLPPSLGILSELVTLQVSDNPLSFPPAGVIREGTRAILSFLRDHMASQSCQPSLPGPGRENTTIVYCFGDIEGHRRRDDPGNCYDDSDTGSDDDDDDDDFEDDVMGTDDSEGVEIEGSGDDGGDGDNVGMCGGEGVGGIRVWRSLERNNTRESEASVHSSPTRSAAGGLRVAIRSHGDHNDTLEEEYQKSEIRLLSLRQPDSERDTLGRPHTPISPCLLTPNADFPSRPEYDLELMDNPKVLLGHHSYDPKNDSTTTTTNTTTYHSTSNTRDKTRCGKNTDADHQHRPPSTYPLKLDPLEDDTWETSRNNNNNNENNNSDTKTQDGIRRSLHLRLQEDHHHQHQQHQDGDMMKDDLESLEGDLGEGYRRPSSRLEDLGGEANKDARSLPLPVVRLQLVEVEEQKGRTSAEGRGSGDSRKRYYYRRGSEQRSYSGNRRKPKLVTVAEVHRRAREARRKQREGLTKAREAAETQRLK</sequence>
<feature type="region of interest" description="Disordered" evidence="3">
    <location>
        <begin position="292"/>
        <end position="327"/>
    </location>
</feature>
<evidence type="ECO:0000313" key="5">
    <source>
        <dbReference type="Proteomes" id="UP001286313"/>
    </source>
</evidence>
<protein>
    <submittedName>
        <fullName evidence="4">Uncharacterized protein</fullName>
    </submittedName>
</protein>
<evidence type="ECO:0000256" key="2">
    <source>
        <dbReference type="ARBA" id="ARBA00022737"/>
    </source>
</evidence>
<dbReference type="SUPFAM" id="SSF52058">
    <property type="entry name" value="L domain-like"/>
    <property type="match status" value="1"/>
</dbReference>
<comment type="caution">
    <text evidence="4">The sequence shown here is derived from an EMBL/GenBank/DDBJ whole genome shotgun (WGS) entry which is preliminary data.</text>
</comment>
<feature type="compositionally biased region" description="Low complexity" evidence="3">
    <location>
        <begin position="349"/>
        <end position="365"/>
    </location>
</feature>
<dbReference type="Proteomes" id="UP001286313">
    <property type="component" value="Unassembled WGS sequence"/>
</dbReference>
<dbReference type="SMART" id="SM00369">
    <property type="entry name" value="LRR_TYP"/>
    <property type="match status" value="4"/>
</dbReference>
<dbReference type="InterPro" id="IPR032675">
    <property type="entry name" value="LRR_dom_sf"/>
</dbReference>
<reference evidence="4" key="1">
    <citation type="submission" date="2023-10" db="EMBL/GenBank/DDBJ databases">
        <title>Genome assemblies of two species of porcelain crab, Petrolisthes cinctipes and Petrolisthes manimaculis (Anomura: Porcellanidae).</title>
        <authorList>
            <person name="Angst P."/>
        </authorList>
    </citation>
    <scope>NUCLEOTIDE SEQUENCE</scope>
    <source>
        <strain evidence="4">PB745_01</strain>
        <tissue evidence="4">Gill</tissue>
    </source>
</reference>
<feature type="compositionally biased region" description="Low complexity" evidence="3">
    <location>
        <begin position="405"/>
        <end position="414"/>
    </location>
</feature>
<evidence type="ECO:0000313" key="4">
    <source>
        <dbReference type="EMBL" id="KAK3860537.1"/>
    </source>
</evidence>